<accession>A0A2T4API5</accession>
<evidence type="ECO:0000313" key="3">
    <source>
        <dbReference type="Proteomes" id="UP000241690"/>
    </source>
</evidence>
<dbReference type="AlphaFoldDB" id="A0A2T4API5"/>
<feature type="region of interest" description="Disordered" evidence="1">
    <location>
        <begin position="92"/>
        <end position="116"/>
    </location>
</feature>
<gene>
    <name evidence="2" type="ORF">M431DRAFT_478116</name>
</gene>
<name>A0A2T4API5_TRIHA</name>
<evidence type="ECO:0000313" key="2">
    <source>
        <dbReference type="EMBL" id="PTB58979.1"/>
    </source>
</evidence>
<evidence type="ECO:0000256" key="1">
    <source>
        <dbReference type="SAM" id="MobiDB-lite"/>
    </source>
</evidence>
<sequence length="274" mass="29995">MRHCSNGQFGASLDRASPGWRPGKGCVDVDASRDQFAGLEIAGTVLRTSAGKLATWLHVLRDPWMASKLFCSAPLWSSSCLSEGSRRPSCRSSLIPEGSKGTSAHVPCSDTPPPGTRPKHVQALAWLVTSSRWYQSSMAVPLYLALSRLWHIQGPEAREWFNRRHAASQPVLYMYLHCSHPSVDMGWINVFTLSAVSGQHRAEVTCRRCVSCRCLDTRCTYGIDDRSSVHVCKCEYGTDTSTTYAPFAGKRGKQPALSTNLGAATGTASVFKRL</sequence>
<dbReference type="GeneID" id="36624208"/>
<keyword evidence="3" id="KW-1185">Reference proteome</keyword>
<proteinExistence type="predicted"/>
<organism evidence="2 3">
    <name type="scientific">Trichoderma harzianum CBS 226.95</name>
    <dbReference type="NCBI Taxonomy" id="983964"/>
    <lineage>
        <taxon>Eukaryota</taxon>
        <taxon>Fungi</taxon>
        <taxon>Dikarya</taxon>
        <taxon>Ascomycota</taxon>
        <taxon>Pezizomycotina</taxon>
        <taxon>Sordariomycetes</taxon>
        <taxon>Hypocreomycetidae</taxon>
        <taxon>Hypocreales</taxon>
        <taxon>Hypocreaceae</taxon>
        <taxon>Trichoderma</taxon>
    </lineage>
</organism>
<dbReference type="RefSeq" id="XP_024778656.1">
    <property type="nucleotide sequence ID" value="XM_024915639.1"/>
</dbReference>
<dbReference type="Proteomes" id="UP000241690">
    <property type="component" value="Unassembled WGS sequence"/>
</dbReference>
<dbReference type="EMBL" id="KZ679676">
    <property type="protein sequence ID" value="PTB58979.1"/>
    <property type="molecule type" value="Genomic_DNA"/>
</dbReference>
<protein>
    <submittedName>
        <fullName evidence="2">Uncharacterized protein</fullName>
    </submittedName>
</protein>
<reference evidence="2 3" key="1">
    <citation type="submission" date="2016-07" db="EMBL/GenBank/DDBJ databases">
        <title>Multiple horizontal gene transfer events from other fungi enriched the ability of initially mycotrophic Trichoderma (Ascomycota) to feed on dead plant biomass.</title>
        <authorList>
            <consortium name="DOE Joint Genome Institute"/>
            <person name="Aerts A."/>
            <person name="Atanasova L."/>
            <person name="Chenthamara K."/>
            <person name="Zhang J."/>
            <person name="Grujic M."/>
            <person name="Henrissat B."/>
            <person name="Kuo A."/>
            <person name="Salamov A."/>
            <person name="Lipzen A."/>
            <person name="Labutti K."/>
            <person name="Barry K."/>
            <person name="Miao Y."/>
            <person name="Rahimi M.J."/>
            <person name="Shen Q."/>
            <person name="Grigoriev I.V."/>
            <person name="Kubicek C.P."/>
            <person name="Druzhinina I.S."/>
        </authorList>
    </citation>
    <scope>NUCLEOTIDE SEQUENCE [LARGE SCALE GENOMIC DNA]</scope>
    <source>
        <strain evidence="2 3">CBS 226.95</strain>
    </source>
</reference>